<dbReference type="RefSeq" id="WP_062205618.1">
    <property type="nucleotide sequence ID" value="NZ_JACIEK010000011.1"/>
</dbReference>
<name>A0A7W6MLF4_9HYPH</name>
<dbReference type="AlphaFoldDB" id="A0A7W6MLF4"/>
<gene>
    <name evidence="2" type="ORF">GGR04_003585</name>
</gene>
<accession>A0A7W6MLF4</accession>
<keyword evidence="1" id="KW-0175">Coiled coil</keyword>
<evidence type="ECO:0000256" key="1">
    <source>
        <dbReference type="SAM" id="Coils"/>
    </source>
</evidence>
<protein>
    <recommendedName>
        <fullName evidence="4">Mobilization protein</fullName>
    </recommendedName>
</protein>
<comment type="caution">
    <text evidence="2">The sequence shown here is derived from an EMBL/GenBank/DDBJ whole genome shotgun (WGS) entry which is preliminary data.</text>
</comment>
<organism evidence="2 3">
    <name type="scientific">Aureimonas pseudogalii</name>
    <dbReference type="NCBI Taxonomy" id="1744844"/>
    <lineage>
        <taxon>Bacteria</taxon>
        <taxon>Pseudomonadati</taxon>
        <taxon>Pseudomonadota</taxon>
        <taxon>Alphaproteobacteria</taxon>
        <taxon>Hyphomicrobiales</taxon>
        <taxon>Aurantimonadaceae</taxon>
        <taxon>Aureimonas</taxon>
    </lineage>
</organism>
<dbReference type="EMBL" id="JACIEK010000011">
    <property type="protein sequence ID" value="MBB3999715.1"/>
    <property type="molecule type" value="Genomic_DNA"/>
</dbReference>
<evidence type="ECO:0000313" key="2">
    <source>
        <dbReference type="EMBL" id="MBB3999715.1"/>
    </source>
</evidence>
<keyword evidence="3" id="KW-1185">Reference proteome</keyword>
<evidence type="ECO:0000313" key="3">
    <source>
        <dbReference type="Proteomes" id="UP000542776"/>
    </source>
</evidence>
<evidence type="ECO:0008006" key="4">
    <source>
        <dbReference type="Google" id="ProtNLM"/>
    </source>
</evidence>
<reference evidence="2 3" key="1">
    <citation type="submission" date="2020-08" db="EMBL/GenBank/DDBJ databases">
        <title>Genomic Encyclopedia of Type Strains, Phase IV (KMG-IV): sequencing the most valuable type-strain genomes for metagenomic binning, comparative biology and taxonomic classification.</title>
        <authorList>
            <person name="Goeker M."/>
        </authorList>
    </citation>
    <scope>NUCLEOTIDE SEQUENCE [LARGE SCALE GENOMIC DNA]</scope>
    <source>
        <strain evidence="2 3">DSM 102238</strain>
    </source>
</reference>
<dbReference type="Proteomes" id="UP000542776">
    <property type="component" value="Unassembled WGS sequence"/>
</dbReference>
<sequence>MVDLTKLKQKRARLEASLAAATTTLRDAERRDDTRRKVVAGAALLSAVRDGAISDDVLPSLVGRMMPRDAALFADLALLPELEESRS</sequence>
<feature type="coiled-coil region" evidence="1">
    <location>
        <begin position="4"/>
        <end position="31"/>
    </location>
</feature>
<proteinExistence type="predicted"/>